<reference evidence="7 8" key="1">
    <citation type="submission" date="2018-08" db="EMBL/GenBank/DDBJ databases">
        <title>Genomic Encyclopedia of Archaeal and Bacterial Type Strains, Phase II (KMG-II): from individual species to whole genera.</title>
        <authorList>
            <person name="Goeker M."/>
        </authorList>
    </citation>
    <scope>NUCLEOTIDE SEQUENCE [LARGE SCALE GENOMIC DNA]</scope>
    <source>
        <strain evidence="7 8">DSM 45791</strain>
    </source>
</reference>
<dbReference type="SUPFAM" id="SSF53697">
    <property type="entry name" value="SIS domain"/>
    <property type="match status" value="1"/>
</dbReference>
<dbReference type="InterPro" id="IPR047640">
    <property type="entry name" value="RpiR-like"/>
</dbReference>
<dbReference type="Pfam" id="PF01418">
    <property type="entry name" value="HTH_6"/>
    <property type="match status" value="1"/>
</dbReference>
<dbReference type="PROSITE" id="PS51071">
    <property type="entry name" value="HTH_RPIR"/>
    <property type="match status" value="1"/>
</dbReference>
<dbReference type="PANTHER" id="PTHR30514:SF1">
    <property type="entry name" value="HTH-TYPE TRANSCRIPTIONAL REGULATOR HEXR-RELATED"/>
    <property type="match status" value="1"/>
</dbReference>
<dbReference type="PANTHER" id="PTHR30514">
    <property type="entry name" value="GLUCOKINASE"/>
    <property type="match status" value="1"/>
</dbReference>
<dbReference type="InterPro" id="IPR009057">
    <property type="entry name" value="Homeodomain-like_sf"/>
</dbReference>
<keyword evidence="3" id="KW-0804">Transcription</keyword>
<proteinExistence type="predicted"/>
<dbReference type="EMBL" id="QUNO01000018">
    <property type="protein sequence ID" value="REH35143.1"/>
    <property type="molecule type" value="Genomic_DNA"/>
</dbReference>
<accession>A0A3E0H0R5</accession>
<feature type="region of interest" description="Disordered" evidence="4">
    <location>
        <begin position="283"/>
        <end position="302"/>
    </location>
</feature>
<feature type="domain" description="HTH rpiR-type" evidence="5">
    <location>
        <begin position="9"/>
        <end position="85"/>
    </location>
</feature>
<dbReference type="InterPro" id="IPR001347">
    <property type="entry name" value="SIS_dom"/>
</dbReference>
<keyword evidence="1" id="KW-0805">Transcription regulation</keyword>
<sequence length="302" mass="31544">MEMPHQPDGSTVERIRAMVPAMPAAQRTLAELILADPAGVARTTILDLSERCGVSTGSITRLCRSLGLSGYADLRIALASDASAPRRGTWAGEVGIDADDGIEKVAEVVAHGVGRVVEEAIGHLDLANVERAARLASAAGRVLVSGIGGSATVASELQQRFYRIGVPSWDWSDPHVALTGIALTAPGDVLFLFSHSGRTEELVAMATEARNRPVTAVAVTNDPSSPLAELADIALVTGVSQLGFGHEAALSRHAQLAVVDLLYITVARIALDRTTRAMAATAEAVRGRRGAPSDPLPSDEQP</sequence>
<organism evidence="7 8">
    <name type="scientific">Kutzneria buriramensis</name>
    <dbReference type="NCBI Taxonomy" id="1045776"/>
    <lineage>
        <taxon>Bacteria</taxon>
        <taxon>Bacillati</taxon>
        <taxon>Actinomycetota</taxon>
        <taxon>Actinomycetes</taxon>
        <taxon>Pseudonocardiales</taxon>
        <taxon>Pseudonocardiaceae</taxon>
        <taxon>Kutzneria</taxon>
    </lineage>
</organism>
<dbReference type="GO" id="GO:0003677">
    <property type="term" value="F:DNA binding"/>
    <property type="evidence" value="ECO:0007669"/>
    <property type="project" value="UniProtKB-KW"/>
</dbReference>
<evidence type="ECO:0000313" key="7">
    <source>
        <dbReference type="EMBL" id="REH35143.1"/>
    </source>
</evidence>
<dbReference type="Pfam" id="PF01380">
    <property type="entry name" value="SIS"/>
    <property type="match status" value="1"/>
</dbReference>
<name>A0A3E0H0R5_9PSEU</name>
<evidence type="ECO:0000256" key="4">
    <source>
        <dbReference type="SAM" id="MobiDB-lite"/>
    </source>
</evidence>
<feature type="domain" description="SIS" evidence="6">
    <location>
        <begin position="131"/>
        <end position="272"/>
    </location>
</feature>
<dbReference type="GO" id="GO:1901135">
    <property type="term" value="P:carbohydrate derivative metabolic process"/>
    <property type="evidence" value="ECO:0007669"/>
    <property type="project" value="InterPro"/>
</dbReference>
<gene>
    <name evidence="7" type="ORF">BCF44_1183</name>
</gene>
<dbReference type="SUPFAM" id="SSF46689">
    <property type="entry name" value="Homeodomain-like"/>
    <property type="match status" value="1"/>
</dbReference>
<evidence type="ECO:0000256" key="3">
    <source>
        <dbReference type="ARBA" id="ARBA00023163"/>
    </source>
</evidence>
<dbReference type="InterPro" id="IPR036388">
    <property type="entry name" value="WH-like_DNA-bd_sf"/>
</dbReference>
<dbReference type="Gene3D" id="3.40.50.10490">
    <property type="entry name" value="Glucose-6-phosphate isomerase like protein, domain 1"/>
    <property type="match status" value="1"/>
</dbReference>
<dbReference type="Gene3D" id="1.10.10.10">
    <property type="entry name" value="Winged helix-like DNA-binding domain superfamily/Winged helix DNA-binding domain"/>
    <property type="match status" value="1"/>
</dbReference>
<dbReference type="InterPro" id="IPR035472">
    <property type="entry name" value="RpiR-like_SIS"/>
</dbReference>
<evidence type="ECO:0000259" key="6">
    <source>
        <dbReference type="PROSITE" id="PS51464"/>
    </source>
</evidence>
<comment type="caution">
    <text evidence="7">The sequence shown here is derived from an EMBL/GenBank/DDBJ whole genome shotgun (WGS) entry which is preliminary data.</text>
</comment>
<dbReference type="PROSITE" id="PS51464">
    <property type="entry name" value="SIS"/>
    <property type="match status" value="1"/>
</dbReference>
<dbReference type="CDD" id="cd05013">
    <property type="entry name" value="SIS_RpiR"/>
    <property type="match status" value="1"/>
</dbReference>
<protein>
    <submittedName>
        <fullName evidence="7">DNA-binding MurR/RpiR family transcriptional regulator</fullName>
    </submittedName>
</protein>
<dbReference type="GO" id="GO:0097367">
    <property type="term" value="F:carbohydrate derivative binding"/>
    <property type="evidence" value="ECO:0007669"/>
    <property type="project" value="InterPro"/>
</dbReference>
<evidence type="ECO:0000259" key="5">
    <source>
        <dbReference type="PROSITE" id="PS51071"/>
    </source>
</evidence>
<dbReference type="GO" id="GO:0003700">
    <property type="term" value="F:DNA-binding transcription factor activity"/>
    <property type="evidence" value="ECO:0007669"/>
    <property type="project" value="InterPro"/>
</dbReference>
<dbReference type="Proteomes" id="UP000256269">
    <property type="component" value="Unassembled WGS sequence"/>
</dbReference>
<evidence type="ECO:0000313" key="8">
    <source>
        <dbReference type="Proteomes" id="UP000256269"/>
    </source>
</evidence>
<dbReference type="InterPro" id="IPR046348">
    <property type="entry name" value="SIS_dom_sf"/>
</dbReference>
<evidence type="ECO:0000256" key="1">
    <source>
        <dbReference type="ARBA" id="ARBA00023015"/>
    </source>
</evidence>
<dbReference type="AlphaFoldDB" id="A0A3E0H0R5"/>
<keyword evidence="8" id="KW-1185">Reference proteome</keyword>
<dbReference type="InterPro" id="IPR000281">
    <property type="entry name" value="HTH_RpiR"/>
</dbReference>
<keyword evidence="2 7" id="KW-0238">DNA-binding</keyword>
<evidence type="ECO:0000256" key="2">
    <source>
        <dbReference type="ARBA" id="ARBA00023125"/>
    </source>
</evidence>